<dbReference type="WBParaSite" id="jg14296">
    <property type="protein sequence ID" value="jg14296"/>
    <property type="gene ID" value="jg14296"/>
</dbReference>
<dbReference type="AlphaFoldDB" id="A0A915CZR4"/>
<reference evidence="2" key="1">
    <citation type="submission" date="2022-11" db="UniProtKB">
        <authorList>
            <consortium name="WormBaseParasite"/>
        </authorList>
    </citation>
    <scope>IDENTIFICATION</scope>
</reference>
<accession>A0A915CZR4</accession>
<organism evidence="1 2">
    <name type="scientific">Ditylenchus dipsaci</name>
    <dbReference type="NCBI Taxonomy" id="166011"/>
    <lineage>
        <taxon>Eukaryota</taxon>
        <taxon>Metazoa</taxon>
        <taxon>Ecdysozoa</taxon>
        <taxon>Nematoda</taxon>
        <taxon>Chromadorea</taxon>
        <taxon>Rhabditida</taxon>
        <taxon>Tylenchina</taxon>
        <taxon>Tylenchomorpha</taxon>
        <taxon>Sphaerularioidea</taxon>
        <taxon>Anguinidae</taxon>
        <taxon>Anguininae</taxon>
        <taxon>Ditylenchus</taxon>
    </lineage>
</organism>
<proteinExistence type="predicted"/>
<dbReference type="Proteomes" id="UP000887574">
    <property type="component" value="Unplaced"/>
</dbReference>
<protein>
    <submittedName>
        <fullName evidence="2">Uncharacterized protein</fullName>
    </submittedName>
</protein>
<sequence>MGTRTDDMLDYREDDDESDLEDELFATGRPCSSVTILPMPHSPTTTSMTTVPVAVIWKKARSVKSL</sequence>
<evidence type="ECO:0000313" key="1">
    <source>
        <dbReference type="Proteomes" id="UP000887574"/>
    </source>
</evidence>
<name>A0A915CZR4_9BILA</name>
<evidence type="ECO:0000313" key="2">
    <source>
        <dbReference type="WBParaSite" id="jg14296"/>
    </source>
</evidence>
<keyword evidence="1" id="KW-1185">Reference proteome</keyword>